<proteinExistence type="predicted"/>
<name>A0A6C0IDS1_9ZZZZ</name>
<reference evidence="3" key="1">
    <citation type="journal article" date="2020" name="Nature">
        <title>Giant virus diversity and host interactions through global metagenomics.</title>
        <authorList>
            <person name="Schulz F."/>
            <person name="Roux S."/>
            <person name="Paez-Espino D."/>
            <person name="Jungbluth S."/>
            <person name="Walsh D.A."/>
            <person name="Denef V.J."/>
            <person name="McMahon K.D."/>
            <person name="Konstantinidis K.T."/>
            <person name="Eloe-Fadrosh E.A."/>
            <person name="Kyrpides N.C."/>
            <person name="Woyke T."/>
        </authorList>
    </citation>
    <scope>NUCLEOTIDE SEQUENCE</scope>
    <source>
        <strain evidence="3">GVMAG-M-3300023184-77</strain>
    </source>
</reference>
<dbReference type="AlphaFoldDB" id="A0A6C0IDS1"/>
<dbReference type="InterPro" id="IPR016201">
    <property type="entry name" value="PSI"/>
</dbReference>
<keyword evidence="1" id="KW-0812">Transmembrane</keyword>
<keyword evidence="1" id="KW-0472">Membrane</keyword>
<accession>A0A6C0IDS1</accession>
<protein>
    <recommendedName>
        <fullName evidence="2">PSI domain-containing protein</fullName>
    </recommendedName>
</protein>
<organism evidence="3">
    <name type="scientific">viral metagenome</name>
    <dbReference type="NCBI Taxonomy" id="1070528"/>
    <lineage>
        <taxon>unclassified sequences</taxon>
        <taxon>metagenomes</taxon>
        <taxon>organismal metagenomes</taxon>
    </lineage>
</organism>
<evidence type="ECO:0000313" key="3">
    <source>
        <dbReference type="EMBL" id="QHT91248.1"/>
    </source>
</evidence>
<feature type="domain" description="PSI" evidence="2">
    <location>
        <begin position="80"/>
        <end position="140"/>
    </location>
</feature>
<sequence length="388" mass="43462">MISKKLLLFGFLLLVFTVFLSVKTVQGFQVNCSTISDCGTCGNTYGCTFCKTAQKCVNNNDFNTLCPNDTRINTAEDCVDCSTYTDCRSCTIVRDSANPNIDKRNDNCVWCKTSNKCVSDLSSRQLCPRESTASESRACGIMGENTNREIKYVNGVAYGVTYDASGNQTIDTIPYIFDKDNSINALRSQLDSGVYSSDKTTGQPTDIFYTQNNKSTNTFDYSNISLSYPGDSVIPILGLQRDSTGHLLKSSLKTIVDSAKVSGLITSSGSKQPLLDALQKESNFYKEQKKEYMKKFLNNSVDYIDDEDSLKKIKEIDIKIMDLNDISGYVKGIEEFQNKFKEGYQNINQKDVFEYTLMKNKGVTGYMQFLWALNLIGIGTFLYFINNK</sequence>
<evidence type="ECO:0000256" key="1">
    <source>
        <dbReference type="SAM" id="Phobius"/>
    </source>
</evidence>
<dbReference type="EMBL" id="MN740165">
    <property type="protein sequence ID" value="QHT91248.1"/>
    <property type="molecule type" value="Genomic_DNA"/>
</dbReference>
<dbReference type="SMART" id="SM00423">
    <property type="entry name" value="PSI"/>
    <property type="match status" value="2"/>
</dbReference>
<feature type="domain" description="PSI" evidence="2">
    <location>
        <begin position="31"/>
        <end position="79"/>
    </location>
</feature>
<keyword evidence="1" id="KW-1133">Transmembrane helix</keyword>
<feature type="transmembrane region" description="Helical" evidence="1">
    <location>
        <begin position="366"/>
        <end position="385"/>
    </location>
</feature>
<evidence type="ECO:0000259" key="2">
    <source>
        <dbReference type="SMART" id="SM00423"/>
    </source>
</evidence>